<dbReference type="InterPro" id="IPR040329">
    <property type="entry name" value="TAFA-5"/>
</dbReference>
<proteinExistence type="inferred from homology"/>
<feature type="transmembrane region" description="Helical" evidence="3">
    <location>
        <begin position="12"/>
        <end position="32"/>
    </location>
</feature>
<dbReference type="PANTHER" id="PTHR31878">
    <property type="entry name" value="CHEMOKINE-LIKE PROTEIN TAFA-5-RELATED"/>
    <property type="match status" value="1"/>
</dbReference>
<dbReference type="RefSeq" id="XP_032819406.1">
    <property type="nucleotide sequence ID" value="XM_032963515.1"/>
</dbReference>
<dbReference type="InterPro" id="IPR020350">
    <property type="entry name" value="Chemokine-like_TAFA"/>
</dbReference>
<keyword evidence="2" id="KW-0732">Signal</keyword>
<reference evidence="5" key="1">
    <citation type="submission" date="2025-08" db="UniProtKB">
        <authorList>
            <consortium name="RefSeq"/>
        </authorList>
    </citation>
    <scope>IDENTIFICATION</scope>
    <source>
        <tissue evidence="5">Sperm</tissue>
    </source>
</reference>
<dbReference type="GO" id="GO:0048018">
    <property type="term" value="F:receptor ligand activity"/>
    <property type="evidence" value="ECO:0007669"/>
    <property type="project" value="TreeGrafter"/>
</dbReference>
<keyword evidence="3" id="KW-0812">Transmembrane</keyword>
<keyword evidence="3" id="KW-0472">Membrane</keyword>
<evidence type="ECO:0000313" key="4">
    <source>
        <dbReference type="Proteomes" id="UP001318040"/>
    </source>
</evidence>
<accession>A0AAJ7TM70</accession>
<evidence type="ECO:0000256" key="3">
    <source>
        <dbReference type="SAM" id="Phobius"/>
    </source>
</evidence>
<gene>
    <name evidence="5" type="primary">TAFA5</name>
</gene>
<dbReference type="GO" id="GO:0001664">
    <property type="term" value="F:G protein-coupled receptor binding"/>
    <property type="evidence" value="ECO:0007669"/>
    <property type="project" value="TreeGrafter"/>
</dbReference>
<evidence type="ECO:0000256" key="2">
    <source>
        <dbReference type="ARBA" id="ARBA00022729"/>
    </source>
</evidence>
<evidence type="ECO:0000313" key="5">
    <source>
        <dbReference type="RefSeq" id="XP_032819406.1"/>
    </source>
</evidence>
<dbReference type="Pfam" id="PF12020">
    <property type="entry name" value="TAFA"/>
    <property type="match status" value="1"/>
</dbReference>
<organism evidence="4 5">
    <name type="scientific">Petromyzon marinus</name>
    <name type="common">Sea lamprey</name>
    <dbReference type="NCBI Taxonomy" id="7757"/>
    <lineage>
        <taxon>Eukaryota</taxon>
        <taxon>Metazoa</taxon>
        <taxon>Chordata</taxon>
        <taxon>Craniata</taxon>
        <taxon>Vertebrata</taxon>
        <taxon>Cyclostomata</taxon>
        <taxon>Hyperoartia</taxon>
        <taxon>Petromyzontiformes</taxon>
        <taxon>Petromyzontidae</taxon>
        <taxon>Petromyzon</taxon>
    </lineage>
</organism>
<keyword evidence="3" id="KW-1133">Transmembrane helix</keyword>
<name>A0AAJ7TM70_PETMA</name>
<dbReference type="GO" id="GO:0007186">
    <property type="term" value="P:G protein-coupled receptor signaling pathway"/>
    <property type="evidence" value="ECO:0007669"/>
    <property type="project" value="TreeGrafter"/>
</dbReference>
<dbReference type="GO" id="GO:0005615">
    <property type="term" value="C:extracellular space"/>
    <property type="evidence" value="ECO:0007669"/>
    <property type="project" value="TreeGrafter"/>
</dbReference>
<dbReference type="Proteomes" id="UP001318040">
    <property type="component" value="Chromosome 30"/>
</dbReference>
<sequence>MPPWADPPMPPPRALCLLGALAAAGILVVVALRNRASRDGQLAVGTCEVVALDRDGSDVARTVARQTARCACRRGRIAGTTRARPACVEARVIRGRQWCEMRPCALGEQCAVLANQAGWTCTQPGGRTKTTTV</sequence>
<evidence type="ECO:0000256" key="1">
    <source>
        <dbReference type="ARBA" id="ARBA00006101"/>
    </source>
</evidence>
<dbReference type="PANTHER" id="PTHR31878:SF0">
    <property type="entry name" value="CHEMOKINE-LIKE PROTEIN TAFA-5"/>
    <property type="match status" value="1"/>
</dbReference>
<dbReference type="AlphaFoldDB" id="A0AAJ7TM70"/>
<protein>
    <submittedName>
        <fullName evidence="5">Chemokine-like protein TAFA-5 isoform X2</fullName>
    </submittedName>
</protein>
<comment type="similarity">
    <text evidence="1">Belongs to the TAFA family.</text>
</comment>
<keyword evidence="4" id="KW-1185">Reference proteome</keyword>